<feature type="domain" description="Transcription regulator PadR N-terminal" evidence="1">
    <location>
        <begin position="17"/>
        <end position="71"/>
    </location>
</feature>
<accession>A0A290ZBK7</accession>
<dbReference type="KEGG" id="apre:CNX65_26755"/>
<dbReference type="SUPFAM" id="SSF46785">
    <property type="entry name" value="Winged helix' DNA-binding domain"/>
    <property type="match status" value="1"/>
</dbReference>
<dbReference type="Pfam" id="PF03551">
    <property type="entry name" value="PadR"/>
    <property type="match status" value="1"/>
</dbReference>
<dbReference type="Proteomes" id="UP000218505">
    <property type="component" value="Chromosome"/>
</dbReference>
<dbReference type="InterPro" id="IPR036390">
    <property type="entry name" value="WH_DNA-bd_sf"/>
</dbReference>
<keyword evidence="3" id="KW-1185">Reference proteome</keyword>
<dbReference type="InterPro" id="IPR005149">
    <property type="entry name" value="Tscrpt_reg_PadR_N"/>
</dbReference>
<name>A0A290ZBK7_9PSEU</name>
<evidence type="ECO:0000313" key="3">
    <source>
        <dbReference type="Proteomes" id="UP000218505"/>
    </source>
</evidence>
<reference evidence="2" key="1">
    <citation type="submission" date="2017-09" db="EMBL/GenBank/DDBJ databases">
        <title>Complete Genome Sequence of ansamitocin-producing Bacterium Actinosynnema pretiosum X47.</title>
        <authorList>
            <person name="Cao G."/>
            <person name="Zong G."/>
            <person name="Zhong C."/>
            <person name="Fu J."/>
        </authorList>
    </citation>
    <scope>NUCLEOTIDE SEQUENCE [LARGE SCALE GENOMIC DNA]</scope>
    <source>
        <strain evidence="2">X47</strain>
    </source>
</reference>
<sequence>MTLPTRLVLGVLLEDADRPRYGLELCRTTGLPSGTVHPILARLELRGWVCSEWEEVDPREQGRPRRRYYRLVPDAVPVAQTAVARAHRSLERLRRSADGA</sequence>
<gene>
    <name evidence="2" type="ORF">CNX65_26755</name>
</gene>
<protein>
    <submittedName>
        <fullName evidence="2">PadR family transcriptional regulator</fullName>
    </submittedName>
</protein>
<organism evidence="2 3">
    <name type="scientific">Actinosynnema pretiosum</name>
    <dbReference type="NCBI Taxonomy" id="42197"/>
    <lineage>
        <taxon>Bacteria</taxon>
        <taxon>Bacillati</taxon>
        <taxon>Actinomycetota</taxon>
        <taxon>Actinomycetes</taxon>
        <taxon>Pseudonocardiales</taxon>
        <taxon>Pseudonocardiaceae</taxon>
        <taxon>Actinosynnema</taxon>
    </lineage>
</organism>
<evidence type="ECO:0000313" key="2">
    <source>
        <dbReference type="EMBL" id="ATE56431.1"/>
    </source>
</evidence>
<evidence type="ECO:0000259" key="1">
    <source>
        <dbReference type="Pfam" id="PF03551"/>
    </source>
</evidence>
<dbReference type="AlphaFoldDB" id="A0A290ZBK7"/>
<dbReference type="InterPro" id="IPR036388">
    <property type="entry name" value="WH-like_DNA-bd_sf"/>
</dbReference>
<proteinExistence type="predicted"/>
<dbReference type="Gene3D" id="1.10.10.10">
    <property type="entry name" value="Winged helix-like DNA-binding domain superfamily/Winged helix DNA-binding domain"/>
    <property type="match status" value="1"/>
</dbReference>
<dbReference type="RefSeq" id="WP_015804076.1">
    <property type="nucleotide sequence ID" value="NZ_CP023445.1"/>
</dbReference>
<dbReference type="EMBL" id="CP023445">
    <property type="protein sequence ID" value="ATE56431.1"/>
    <property type="molecule type" value="Genomic_DNA"/>
</dbReference>